<feature type="transmembrane region" description="Helical" evidence="13">
    <location>
        <begin position="187"/>
        <end position="207"/>
    </location>
</feature>
<dbReference type="Proteomes" id="UP000240621">
    <property type="component" value="Unassembled WGS sequence"/>
</dbReference>
<sequence length="484" mass="54231">MKDINFKLVTNTLGIALIFESMFMLVDIPISLLYGGTDVYAIAWSFVITLAVGGTMVLSTYRNLVKEPGLRDSFLVVVLVWIFISLFGTLPYLLSQSIPRFVDAFFETVSGFTTTGSSILVDIEGLSKGILFWRAETHWIGGMGIIVLVIAIMPYFRVGGQHLMIAEGSFFGVDKIKPRFIDVAKRLWFIYLVLTVAETILLMAGGMDWFDSVCHSFATVATGGFSTKNTSAMQFSPYIQYVLIVFMALSGMNFSLHYFFFHKKWKAVFKNEEFRLYWGILILVSLFLANEVRHFYHGDLEEAFRQSLFQVVSIITATGFSSADYSQWPPMAILVIFFIMFIGASVGSTGGGIKVARHLIMFKNARRIFHKMISRHSVVQVRYNKQVVSERVILSIYSFAFIYLLTFLVGSIIMMSTGLDYKSAFSSVITTLGGIGPGLGKVGPANNFSGITDFGKYYLSFNMILGRLEILSVLAIFTPSFYKT</sequence>
<feature type="transmembrane region" description="Helical" evidence="13">
    <location>
        <begin position="273"/>
        <end position="290"/>
    </location>
</feature>
<protein>
    <submittedName>
        <fullName evidence="14">Trk system potassium transporter TrkH</fullName>
    </submittedName>
    <submittedName>
        <fullName evidence="15">Trk system potassium uptake protein TrkH</fullName>
    </submittedName>
</protein>
<feature type="transmembrane region" description="Helical" evidence="13">
    <location>
        <begin position="392"/>
        <end position="415"/>
    </location>
</feature>
<keyword evidence="12" id="KW-0479">Metal-binding</keyword>
<evidence type="ECO:0000256" key="9">
    <source>
        <dbReference type="ARBA" id="ARBA00022989"/>
    </source>
</evidence>
<organism evidence="15 16">
    <name type="scientific">Prolixibacter denitrificans</name>
    <dbReference type="NCBI Taxonomy" id="1541063"/>
    <lineage>
        <taxon>Bacteria</taxon>
        <taxon>Pseudomonadati</taxon>
        <taxon>Bacteroidota</taxon>
        <taxon>Bacteroidia</taxon>
        <taxon>Marinilabiliales</taxon>
        <taxon>Prolixibacteraceae</taxon>
        <taxon>Prolixibacter</taxon>
    </lineage>
</organism>
<evidence type="ECO:0000256" key="1">
    <source>
        <dbReference type="ARBA" id="ARBA00004429"/>
    </source>
</evidence>
<keyword evidence="9 13" id="KW-1133">Transmembrane helix</keyword>
<evidence type="ECO:0000256" key="8">
    <source>
        <dbReference type="ARBA" id="ARBA00022958"/>
    </source>
</evidence>
<dbReference type="GO" id="GO:0015379">
    <property type="term" value="F:potassium:chloride symporter activity"/>
    <property type="evidence" value="ECO:0007669"/>
    <property type="project" value="InterPro"/>
</dbReference>
<keyword evidence="7 13" id="KW-0812">Transmembrane</keyword>
<evidence type="ECO:0000256" key="10">
    <source>
        <dbReference type="ARBA" id="ARBA00023065"/>
    </source>
</evidence>
<dbReference type="GO" id="GO:0005886">
    <property type="term" value="C:plasma membrane"/>
    <property type="evidence" value="ECO:0007669"/>
    <property type="project" value="UniProtKB-SubCell"/>
</dbReference>
<dbReference type="EMBL" id="PYGC01000014">
    <property type="protein sequence ID" value="PSK80579.1"/>
    <property type="molecule type" value="Genomic_DNA"/>
</dbReference>
<dbReference type="RefSeq" id="WP_106543693.1">
    <property type="nucleotide sequence ID" value="NZ_BLAU01000001.1"/>
</dbReference>
<keyword evidence="5" id="KW-0997">Cell inner membrane</keyword>
<feature type="binding site" evidence="12">
    <location>
        <position position="223"/>
    </location>
    <ligand>
        <name>K(+)</name>
        <dbReference type="ChEBI" id="CHEBI:29103"/>
    </ligand>
</feature>
<accession>A0A2P8C6I8</accession>
<feature type="transmembrane region" description="Helical" evidence="13">
    <location>
        <begin position="12"/>
        <end position="34"/>
    </location>
</feature>
<evidence type="ECO:0000256" key="13">
    <source>
        <dbReference type="SAM" id="Phobius"/>
    </source>
</evidence>
<keyword evidence="17" id="KW-1185">Reference proteome</keyword>
<dbReference type="Pfam" id="PF02386">
    <property type="entry name" value="TrkH"/>
    <property type="match status" value="1"/>
</dbReference>
<keyword evidence="3" id="KW-0813">Transport</keyword>
<keyword evidence="8 12" id="KW-0630">Potassium</keyword>
<keyword evidence="4" id="KW-1003">Cell membrane</keyword>
<evidence type="ECO:0000256" key="5">
    <source>
        <dbReference type="ARBA" id="ARBA00022519"/>
    </source>
</evidence>
<feature type="binding site" evidence="12">
    <location>
        <position position="115"/>
    </location>
    <ligand>
        <name>K(+)</name>
        <dbReference type="ChEBI" id="CHEBI:29103"/>
    </ligand>
</feature>
<dbReference type="PANTHER" id="PTHR32024:SF2">
    <property type="entry name" value="TRK SYSTEM POTASSIUM UPTAKE PROTEIN TRKG-RELATED"/>
    <property type="match status" value="1"/>
</dbReference>
<dbReference type="AlphaFoldDB" id="A0A2P8C6I8"/>
<evidence type="ECO:0000313" key="15">
    <source>
        <dbReference type="EMBL" id="PSK80579.1"/>
    </source>
</evidence>
<dbReference type="EMBL" id="BLAU01000001">
    <property type="protein sequence ID" value="GET22126.1"/>
    <property type="molecule type" value="Genomic_DNA"/>
</dbReference>
<comment type="similarity">
    <text evidence="2">Belongs to the TrkH potassium transport family.</text>
</comment>
<dbReference type="InterPro" id="IPR003445">
    <property type="entry name" value="Cat_transpt"/>
</dbReference>
<evidence type="ECO:0000256" key="2">
    <source>
        <dbReference type="ARBA" id="ARBA00009137"/>
    </source>
</evidence>
<evidence type="ECO:0000256" key="12">
    <source>
        <dbReference type="PIRSR" id="PIRSR006247-1"/>
    </source>
</evidence>
<feature type="transmembrane region" description="Helical" evidence="13">
    <location>
        <begin position="331"/>
        <end position="353"/>
    </location>
</feature>
<proteinExistence type="inferred from homology"/>
<comment type="caution">
    <text evidence="15">The sequence shown here is derived from an EMBL/GenBank/DDBJ whole genome shotgun (WGS) entry which is preliminary data.</text>
</comment>
<dbReference type="PIRSF" id="PIRSF006247">
    <property type="entry name" value="TrkH"/>
    <property type="match status" value="1"/>
</dbReference>
<name>A0A2P8C6I8_9BACT</name>
<evidence type="ECO:0000313" key="16">
    <source>
        <dbReference type="Proteomes" id="UP000240621"/>
    </source>
</evidence>
<feature type="transmembrane region" description="Helical" evidence="13">
    <location>
        <begin position="73"/>
        <end position="94"/>
    </location>
</feature>
<evidence type="ECO:0000313" key="17">
    <source>
        <dbReference type="Proteomes" id="UP000396862"/>
    </source>
</evidence>
<keyword evidence="6" id="KW-0633">Potassium transport</keyword>
<evidence type="ECO:0000256" key="4">
    <source>
        <dbReference type="ARBA" id="ARBA00022475"/>
    </source>
</evidence>
<gene>
    <name evidence="15" type="ORF">CLV93_11416</name>
    <name evidence="14" type="ORF">JCM18694_23720</name>
</gene>
<evidence type="ECO:0000256" key="3">
    <source>
        <dbReference type="ARBA" id="ARBA00022448"/>
    </source>
</evidence>
<keyword evidence="10" id="KW-0406">Ion transport</keyword>
<feature type="binding site" evidence="12">
    <location>
        <position position="114"/>
    </location>
    <ligand>
        <name>K(+)</name>
        <dbReference type="ChEBI" id="CHEBI:29103"/>
    </ligand>
</feature>
<feature type="transmembrane region" description="Helical" evidence="13">
    <location>
        <begin position="238"/>
        <end position="261"/>
    </location>
</feature>
<dbReference type="InterPro" id="IPR004772">
    <property type="entry name" value="TrkH"/>
</dbReference>
<evidence type="ECO:0000313" key="14">
    <source>
        <dbReference type="EMBL" id="GET22126.1"/>
    </source>
</evidence>
<keyword evidence="11 13" id="KW-0472">Membrane</keyword>
<comment type="subcellular location">
    <subcellularLocation>
        <location evidence="1">Cell inner membrane</location>
        <topology evidence="1">Multi-pass membrane protein</topology>
    </subcellularLocation>
</comment>
<dbReference type="Proteomes" id="UP000396862">
    <property type="component" value="Unassembled WGS sequence"/>
</dbReference>
<dbReference type="PANTHER" id="PTHR32024">
    <property type="entry name" value="TRK SYSTEM POTASSIUM UPTAKE PROTEIN TRKG-RELATED"/>
    <property type="match status" value="1"/>
</dbReference>
<feature type="transmembrane region" description="Helical" evidence="13">
    <location>
        <begin position="40"/>
        <end position="61"/>
    </location>
</feature>
<feature type="transmembrane region" description="Helical" evidence="13">
    <location>
        <begin position="457"/>
        <end position="477"/>
    </location>
</feature>
<evidence type="ECO:0000256" key="7">
    <source>
        <dbReference type="ARBA" id="ARBA00022692"/>
    </source>
</evidence>
<evidence type="ECO:0000256" key="6">
    <source>
        <dbReference type="ARBA" id="ARBA00022538"/>
    </source>
</evidence>
<feature type="binding site" evidence="12">
    <location>
        <position position="318"/>
    </location>
    <ligand>
        <name>K(+)</name>
        <dbReference type="ChEBI" id="CHEBI:29103"/>
    </ligand>
</feature>
<dbReference type="OrthoDB" id="9810952at2"/>
<reference evidence="15 16" key="1">
    <citation type="submission" date="2018-03" db="EMBL/GenBank/DDBJ databases">
        <title>Genomic Encyclopedia of Archaeal and Bacterial Type Strains, Phase II (KMG-II): from individual species to whole genera.</title>
        <authorList>
            <person name="Goeker M."/>
        </authorList>
    </citation>
    <scope>NUCLEOTIDE SEQUENCE [LARGE SCALE GENOMIC DNA]</scope>
    <source>
        <strain evidence="15 16">DSM 27267</strain>
    </source>
</reference>
<feature type="transmembrane region" description="Helical" evidence="13">
    <location>
        <begin position="138"/>
        <end position="156"/>
    </location>
</feature>
<evidence type="ECO:0000256" key="11">
    <source>
        <dbReference type="ARBA" id="ARBA00023136"/>
    </source>
</evidence>
<dbReference type="GO" id="GO:0046872">
    <property type="term" value="F:metal ion binding"/>
    <property type="evidence" value="ECO:0007669"/>
    <property type="project" value="UniProtKB-KW"/>
</dbReference>
<reference evidence="14 17" key="2">
    <citation type="submission" date="2019-10" db="EMBL/GenBank/DDBJ databases">
        <title>Prolixibacter strains distinguished by the presence of nitrate reductase genes were adept at nitrate-dependent anaerobic corrosion of metallic iron and carbon steel.</title>
        <authorList>
            <person name="Iino T."/>
            <person name="Shono N."/>
            <person name="Ito K."/>
            <person name="Nakamura R."/>
            <person name="Sueoka K."/>
            <person name="Harayama S."/>
            <person name="Ohkuma M."/>
        </authorList>
    </citation>
    <scope>NUCLEOTIDE SEQUENCE [LARGE SCALE GENOMIC DNA]</scope>
    <source>
        <strain evidence="14 17">MIC1-1</strain>
    </source>
</reference>